<gene>
    <name evidence="2" type="ORF">EAS64_20175</name>
</gene>
<feature type="transmembrane region" description="Helical" evidence="1">
    <location>
        <begin position="33"/>
        <end position="52"/>
    </location>
</feature>
<reference evidence="2 3" key="1">
    <citation type="submission" date="2018-11" db="EMBL/GenBank/DDBJ databases">
        <title>Trebonia kvetii gen.nov., sp.nov., a novel acidophilic actinobacterium, and proposal of the new actinobacterial family Treboniaceae fam. nov.</title>
        <authorList>
            <person name="Rapoport D."/>
            <person name="Sagova-Mareckova M."/>
            <person name="Sedlacek I."/>
            <person name="Provaznik J."/>
            <person name="Kralova S."/>
            <person name="Pavlinic D."/>
            <person name="Benes V."/>
            <person name="Kopecky J."/>
        </authorList>
    </citation>
    <scope>NUCLEOTIDE SEQUENCE [LARGE SCALE GENOMIC DNA]</scope>
    <source>
        <strain evidence="2 3">15Tr583</strain>
    </source>
</reference>
<dbReference type="Pfam" id="PF04020">
    <property type="entry name" value="Phage_holin_4_2"/>
    <property type="match status" value="1"/>
</dbReference>
<proteinExistence type="predicted"/>
<organism evidence="2 3">
    <name type="scientific">Trebonia kvetii</name>
    <dbReference type="NCBI Taxonomy" id="2480626"/>
    <lineage>
        <taxon>Bacteria</taxon>
        <taxon>Bacillati</taxon>
        <taxon>Actinomycetota</taxon>
        <taxon>Actinomycetes</taxon>
        <taxon>Streptosporangiales</taxon>
        <taxon>Treboniaceae</taxon>
        <taxon>Trebonia</taxon>
    </lineage>
</organism>
<keyword evidence="1" id="KW-0472">Membrane</keyword>
<sequence>MKILLRVLVAAAALGVAAWLVPGIVLTGHDTPAKVLTLLIVAVIFGVINAVLKPIIKTVGCAFYLLTLGLVAIVVNGLLLWLTSYIVYNKLHEPFHVTGFVAALEGALIVGVVSWLLHLILGDEKD</sequence>
<dbReference type="EMBL" id="RPFW01000004">
    <property type="protein sequence ID" value="TVZ03620.1"/>
    <property type="molecule type" value="Genomic_DNA"/>
</dbReference>
<dbReference type="Proteomes" id="UP000460272">
    <property type="component" value="Unassembled WGS sequence"/>
</dbReference>
<dbReference type="InterPro" id="IPR007165">
    <property type="entry name" value="Phage_holin_4_2"/>
</dbReference>
<dbReference type="AlphaFoldDB" id="A0A6P2BXJ6"/>
<dbReference type="PANTHER" id="PTHR37309:SF1">
    <property type="entry name" value="SLR0284 PROTEIN"/>
    <property type="match status" value="1"/>
</dbReference>
<keyword evidence="1" id="KW-1133">Transmembrane helix</keyword>
<dbReference type="OrthoDB" id="9810847at2"/>
<keyword evidence="1" id="KW-0812">Transmembrane</keyword>
<keyword evidence="3" id="KW-1185">Reference proteome</keyword>
<feature type="transmembrane region" description="Helical" evidence="1">
    <location>
        <begin position="100"/>
        <end position="121"/>
    </location>
</feature>
<evidence type="ECO:0000313" key="2">
    <source>
        <dbReference type="EMBL" id="TVZ03620.1"/>
    </source>
</evidence>
<accession>A0A6P2BXJ6</accession>
<evidence type="ECO:0000313" key="3">
    <source>
        <dbReference type="Proteomes" id="UP000460272"/>
    </source>
</evidence>
<name>A0A6P2BXJ6_9ACTN</name>
<dbReference type="PANTHER" id="PTHR37309">
    <property type="entry name" value="SLR0284 PROTEIN"/>
    <property type="match status" value="1"/>
</dbReference>
<evidence type="ECO:0000256" key="1">
    <source>
        <dbReference type="SAM" id="Phobius"/>
    </source>
</evidence>
<protein>
    <submittedName>
        <fullName evidence="2">Phage holin family protein</fullName>
    </submittedName>
</protein>
<feature type="transmembrane region" description="Helical" evidence="1">
    <location>
        <begin position="64"/>
        <end position="88"/>
    </location>
</feature>
<comment type="caution">
    <text evidence="2">The sequence shown here is derived from an EMBL/GenBank/DDBJ whole genome shotgun (WGS) entry which is preliminary data.</text>
</comment>